<reference evidence="1 2" key="1">
    <citation type="journal article" date="2013" name="Proc. Natl. Acad. Sci. U.S.A.">
        <title>Twelve previously unknown phage genera are ubiquitous in global oceans.</title>
        <authorList>
            <person name="Holmfeldt K."/>
            <person name="Solonenko N."/>
            <person name="Shah M."/>
            <person name="Corrier K."/>
            <person name="Riemann L."/>
            <person name="Verberkmoes N.C."/>
            <person name="Sullivan M.B."/>
        </authorList>
    </citation>
    <scope>NUCLEOTIDE SEQUENCE [LARGE SCALE GENOMIC DNA]</scope>
    <source>
        <strain evidence="1">Phi19:1</strain>
    </source>
</reference>
<dbReference type="GeneID" id="16880927"/>
<protein>
    <submittedName>
        <fullName evidence="1">Uncharacterized protein</fullName>
    </submittedName>
</protein>
<dbReference type="EMBL" id="KC821607">
    <property type="protein sequence ID" value="AGO47402.1"/>
    <property type="molecule type" value="Genomic_DNA"/>
</dbReference>
<accession>R9ZYJ7</accession>
<sequence length="82" mass="9749">MIVAFEYYDKNGKCNALKSFQDNIQNNSNFRLAFPDVKIETLQVDQSNHYKIVCYFDNNVKVIDALRLDELSIFLRDYYKVK</sequence>
<dbReference type="RefSeq" id="YP_008241805.1">
    <property type="nucleotide sequence ID" value="NC_021799.1"/>
</dbReference>
<evidence type="ECO:0000313" key="1">
    <source>
        <dbReference type="EMBL" id="AGO47402.1"/>
    </source>
</evidence>
<name>R9ZYJ7_9CAUD</name>
<dbReference type="Proteomes" id="UP000014730">
    <property type="component" value="Segment"/>
</dbReference>
<organism evidence="1 2">
    <name type="scientific">Cellulophaga phage phi19:1</name>
    <dbReference type="NCBI Taxonomy" id="1327970"/>
    <lineage>
        <taxon>Viruses</taxon>
        <taxon>Duplodnaviria</taxon>
        <taxon>Heunggongvirae</taxon>
        <taxon>Uroviricota</taxon>
        <taxon>Caudoviricetes</taxon>
        <taxon>Assiduviridae</taxon>
        <taxon>Cellubavirus</taxon>
        <taxon>Cellubavirus phi19una</taxon>
    </lineage>
</organism>
<keyword evidence="2" id="KW-1185">Reference proteome</keyword>
<proteinExistence type="predicted"/>
<gene>
    <name evidence="1" type="ORF">Phi19:1_gp112</name>
</gene>
<dbReference type="OrthoDB" id="33661at10239"/>
<evidence type="ECO:0000313" key="2">
    <source>
        <dbReference type="Proteomes" id="UP000014730"/>
    </source>
</evidence>
<reference evidence="2" key="2">
    <citation type="submission" date="2013-03" db="EMBL/GenBank/DDBJ databases">
        <title>The Cellulophaga phages: a novel, diverse, and globally ubiquitous model system.</title>
        <authorList>
            <person name="Holmfeldt K."/>
            <person name="Solonenko N."/>
            <person name="Shah M."/>
            <person name="Corrier K."/>
            <person name="Riemann L."/>
            <person name="VerBerkmoes N.C."/>
            <person name="Sullivan M.B."/>
        </authorList>
    </citation>
    <scope>NUCLEOTIDE SEQUENCE [LARGE SCALE GENOMIC DNA]</scope>
</reference>
<dbReference type="KEGG" id="vg:16880927"/>